<feature type="region of interest" description="Disordered" evidence="1">
    <location>
        <begin position="164"/>
        <end position="192"/>
    </location>
</feature>
<feature type="compositionally biased region" description="Low complexity" evidence="1">
    <location>
        <begin position="366"/>
        <end position="377"/>
    </location>
</feature>
<accession>A0A1R1YJM5</accession>
<keyword evidence="3" id="KW-1185">Reference proteome</keyword>
<evidence type="ECO:0000313" key="3">
    <source>
        <dbReference type="Proteomes" id="UP000187429"/>
    </source>
</evidence>
<evidence type="ECO:0000256" key="1">
    <source>
        <dbReference type="SAM" id="MobiDB-lite"/>
    </source>
</evidence>
<gene>
    <name evidence="2" type="ORF">AYI69_g3459</name>
</gene>
<sequence>MNHNIDSQKSFIVVIKMPGKRPENYKPPLIKKKPPTKEQILWEWFGSNYGPRRDLVLGSILSGNLKINLSHITNETGIDHNEIYALMTSIYKCIFNQESSFNFENRNIELSEYEDLKQSVILKNKIIQESVEVENPNQFDYSSDSESLPSLSKASIRSVESFYEGNGGKKNIDTPSPSFTPESFEEQDEHKLQKNYDDPRNELVKRLINPRTNIDNVLQKSFINKSNFNNSCNRNRIDNFQKIKKYTHSQNSQKNDDNYSLHNSLNRSLILETPLDPATDGLGIILNSQTNNHYDSTFSTNEYKNTPLISTTDDKLPNLKSDTNLNNYMHDSSLSSNVSKVQLEGMMTNVVTRDNSPSIKSQVPVSGAGNASNSASGIIDNNNFYEKEASENDSYVRNKGVSSNVENDLKSNAQKSGVKITLQDSTGINEDLNGCGDNYDNSNPSSRGTFL</sequence>
<dbReference type="OrthoDB" id="5651099at2759"/>
<reference evidence="3" key="1">
    <citation type="submission" date="2017-01" db="EMBL/GenBank/DDBJ databases">
        <authorList>
            <person name="Wang Y."/>
            <person name="White M."/>
            <person name="Kvist S."/>
            <person name="Moncalvo J.-M."/>
        </authorList>
    </citation>
    <scope>NUCLEOTIDE SEQUENCE [LARGE SCALE GENOMIC DNA]</scope>
    <source>
        <strain evidence="3">ID-206-W2</strain>
    </source>
</reference>
<feature type="compositionally biased region" description="Polar residues" evidence="1">
    <location>
        <begin position="354"/>
        <end position="364"/>
    </location>
</feature>
<feature type="region of interest" description="Disordered" evidence="1">
    <location>
        <begin position="354"/>
        <end position="378"/>
    </location>
</feature>
<proteinExistence type="predicted"/>
<dbReference type="Proteomes" id="UP000187429">
    <property type="component" value="Unassembled WGS sequence"/>
</dbReference>
<organism evidence="2 3">
    <name type="scientific">Smittium culicis</name>
    <dbReference type="NCBI Taxonomy" id="133412"/>
    <lineage>
        <taxon>Eukaryota</taxon>
        <taxon>Fungi</taxon>
        <taxon>Fungi incertae sedis</taxon>
        <taxon>Zoopagomycota</taxon>
        <taxon>Kickxellomycotina</taxon>
        <taxon>Harpellomycetes</taxon>
        <taxon>Harpellales</taxon>
        <taxon>Legeriomycetaceae</taxon>
        <taxon>Smittium</taxon>
    </lineage>
</organism>
<dbReference type="AlphaFoldDB" id="A0A1R1YJM5"/>
<protein>
    <submittedName>
        <fullName evidence="2">Uncharacterized protein</fullName>
    </submittedName>
</protein>
<name>A0A1R1YJM5_9FUNG</name>
<dbReference type="EMBL" id="LSSM01001165">
    <property type="protein sequence ID" value="OMJ27119.1"/>
    <property type="molecule type" value="Genomic_DNA"/>
</dbReference>
<evidence type="ECO:0000313" key="2">
    <source>
        <dbReference type="EMBL" id="OMJ27119.1"/>
    </source>
</evidence>
<comment type="caution">
    <text evidence="2">The sequence shown here is derived from an EMBL/GenBank/DDBJ whole genome shotgun (WGS) entry which is preliminary data.</text>
</comment>